<dbReference type="AlphaFoldDB" id="A0A9X3PPU8"/>
<evidence type="ECO:0000313" key="9">
    <source>
        <dbReference type="EMBL" id="MDR7337463.1"/>
    </source>
</evidence>
<dbReference type="CDD" id="cd17324">
    <property type="entry name" value="MFS_NepI_like"/>
    <property type="match status" value="1"/>
</dbReference>
<evidence type="ECO:0000256" key="3">
    <source>
        <dbReference type="ARBA" id="ARBA00022692"/>
    </source>
</evidence>
<feature type="transmembrane region" description="Helical" evidence="6">
    <location>
        <begin position="138"/>
        <end position="160"/>
    </location>
</feature>
<keyword evidence="5 6" id="KW-0472">Membrane</keyword>
<feature type="transmembrane region" description="Helical" evidence="6">
    <location>
        <begin position="80"/>
        <end position="99"/>
    </location>
</feature>
<evidence type="ECO:0000256" key="5">
    <source>
        <dbReference type="ARBA" id="ARBA00023136"/>
    </source>
</evidence>
<dbReference type="RefSeq" id="WP_270124323.1">
    <property type="nucleotide sequence ID" value="NZ_BAAAOM010000002.1"/>
</dbReference>
<keyword evidence="2" id="KW-1003">Cell membrane</keyword>
<dbReference type="GO" id="GO:0005886">
    <property type="term" value="C:plasma membrane"/>
    <property type="evidence" value="ECO:0007669"/>
    <property type="project" value="UniProtKB-SubCell"/>
</dbReference>
<evidence type="ECO:0000256" key="6">
    <source>
        <dbReference type="SAM" id="Phobius"/>
    </source>
</evidence>
<evidence type="ECO:0000256" key="4">
    <source>
        <dbReference type="ARBA" id="ARBA00022989"/>
    </source>
</evidence>
<dbReference type="EMBL" id="JAVDYD010000001">
    <property type="protein sequence ID" value="MDR7337463.1"/>
    <property type="molecule type" value="Genomic_DNA"/>
</dbReference>
<evidence type="ECO:0000256" key="1">
    <source>
        <dbReference type="ARBA" id="ARBA00004651"/>
    </source>
</evidence>
<dbReference type="InterPro" id="IPR050189">
    <property type="entry name" value="MFS_Efflux_Transporters"/>
</dbReference>
<protein>
    <submittedName>
        <fullName evidence="9">MFS family arabinose efflux permease</fullName>
    </submittedName>
    <submittedName>
        <fullName evidence="8">MFS transporter</fullName>
    </submittedName>
</protein>
<feature type="transmembrane region" description="Helical" evidence="6">
    <location>
        <begin position="362"/>
        <end position="379"/>
    </location>
</feature>
<comment type="caution">
    <text evidence="8">The sequence shown here is derived from an EMBL/GenBank/DDBJ whole genome shotgun (WGS) entry which is preliminary data.</text>
</comment>
<dbReference type="InterPro" id="IPR011701">
    <property type="entry name" value="MFS"/>
</dbReference>
<comment type="subcellular location">
    <subcellularLocation>
        <location evidence="1">Cell membrane</location>
        <topology evidence="1">Multi-pass membrane protein</topology>
    </subcellularLocation>
</comment>
<dbReference type="Proteomes" id="UP001183604">
    <property type="component" value="Unassembled WGS sequence"/>
</dbReference>
<accession>A0A9X3PPU8</accession>
<evidence type="ECO:0000313" key="11">
    <source>
        <dbReference type="Proteomes" id="UP001183604"/>
    </source>
</evidence>
<gene>
    <name evidence="9" type="ORF">J2S69_001182</name>
    <name evidence="8" type="ORF">O2L01_22745</name>
</gene>
<name>A0A9X3PPU8_9ACTN</name>
<feature type="transmembrane region" description="Helical" evidence="6">
    <location>
        <begin position="272"/>
        <end position="291"/>
    </location>
</feature>
<feature type="transmembrane region" description="Helical" evidence="6">
    <location>
        <begin position="166"/>
        <end position="188"/>
    </location>
</feature>
<reference evidence="9 11" key="2">
    <citation type="submission" date="2023-07" db="EMBL/GenBank/DDBJ databases">
        <title>Sequencing the genomes of 1000 actinobacteria strains.</title>
        <authorList>
            <person name="Klenk H.-P."/>
        </authorList>
    </citation>
    <scope>NUCLEOTIDE SEQUENCE [LARGE SCALE GENOMIC DNA]</scope>
    <source>
        <strain evidence="9 11">DSM 44724</strain>
    </source>
</reference>
<evidence type="ECO:0000313" key="10">
    <source>
        <dbReference type="Proteomes" id="UP001145799"/>
    </source>
</evidence>
<dbReference type="PANTHER" id="PTHR43124">
    <property type="entry name" value="PURINE EFFLUX PUMP PBUE"/>
    <property type="match status" value="1"/>
</dbReference>
<feature type="transmembrane region" description="Helical" evidence="6">
    <location>
        <begin position="12"/>
        <end position="28"/>
    </location>
</feature>
<dbReference type="Gene3D" id="1.20.1250.20">
    <property type="entry name" value="MFS general substrate transporter like domains"/>
    <property type="match status" value="1"/>
</dbReference>
<keyword evidence="3 6" id="KW-0812">Transmembrane</keyword>
<dbReference type="InterPro" id="IPR036259">
    <property type="entry name" value="MFS_trans_sf"/>
</dbReference>
<dbReference type="EMBL" id="JAPZVQ010000019">
    <property type="protein sequence ID" value="MDA1387829.1"/>
    <property type="molecule type" value="Genomic_DNA"/>
</dbReference>
<feature type="transmembrane region" description="Helical" evidence="6">
    <location>
        <begin position="297"/>
        <end position="317"/>
    </location>
</feature>
<sequence length="398" mass="39918">MTILSDFDRRSVSALLALSVAAFCYVTVETVPVGLLSEIAGDLDVSPAQVGLLVTGYSVTVAVLTLPLVKVVAKVPRRPLLLALMAVLVAATALSAAASAYELLFAARVATALSQAIFWAIVAPVAAGMFPAHVRGRVMAVVFTGGSIGPMLGVPAGTWLGQAAGWQATFLALSGLGLIALLTLAFALPSKPIRNEHAGRGTTPDARQYALVLATTALAVAGFFAVFTYTSEVITVVAGMSAALLGPLLLARGLADFGGIAAGGVLSDRNQRLAVTLPAVLIAATLLAMYVFGANPWVTGATVVLTGLAMGALTPALQNRVMEFAPGSTDTASAGNSIAYNVGIALGSSLGGLTLAQAGPGAVALTGTVLALAALATAVSTKATARIEAAPATQEVAK</sequence>
<feature type="transmembrane region" description="Helical" evidence="6">
    <location>
        <begin position="338"/>
        <end position="356"/>
    </location>
</feature>
<feature type="domain" description="Major facilitator superfamily (MFS) profile" evidence="7">
    <location>
        <begin position="14"/>
        <end position="385"/>
    </location>
</feature>
<dbReference type="GO" id="GO:0022857">
    <property type="term" value="F:transmembrane transporter activity"/>
    <property type="evidence" value="ECO:0007669"/>
    <property type="project" value="InterPro"/>
</dbReference>
<keyword evidence="11" id="KW-1185">Reference proteome</keyword>
<proteinExistence type="predicted"/>
<keyword evidence="4 6" id="KW-1133">Transmembrane helix</keyword>
<evidence type="ECO:0000256" key="2">
    <source>
        <dbReference type="ARBA" id="ARBA00022475"/>
    </source>
</evidence>
<dbReference type="PANTHER" id="PTHR43124:SF4">
    <property type="entry name" value="SUGAR EFFLUX TRANSPORTER"/>
    <property type="match status" value="1"/>
</dbReference>
<feature type="transmembrane region" description="Helical" evidence="6">
    <location>
        <begin position="209"/>
        <end position="227"/>
    </location>
</feature>
<dbReference type="Pfam" id="PF07690">
    <property type="entry name" value="MFS_1"/>
    <property type="match status" value="1"/>
</dbReference>
<dbReference type="PROSITE" id="PS50850">
    <property type="entry name" value="MFS"/>
    <property type="match status" value="1"/>
</dbReference>
<dbReference type="InterPro" id="IPR020846">
    <property type="entry name" value="MFS_dom"/>
</dbReference>
<organism evidence="8 10">
    <name type="scientific">Glycomyces lechevalierae</name>
    <dbReference type="NCBI Taxonomy" id="256034"/>
    <lineage>
        <taxon>Bacteria</taxon>
        <taxon>Bacillati</taxon>
        <taxon>Actinomycetota</taxon>
        <taxon>Actinomycetes</taxon>
        <taxon>Glycomycetales</taxon>
        <taxon>Glycomycetaceae</taxon>
        <taxon>Glycomyces</taxon>
    </lineage>
</organism>
<dbReference type="Proteomes" id="UP001145799">
    <property type="component" value="Unassembled WGS sequence"/>
</dbReference>
<feature type="transmembrane region" description="Helical" evidence="6">
    <location>
        <begin position="48"/>
        <end position="68"/>
    </location>
</feature>
<dbReference type="SUPFAM" id="SSF103473">
    <property type="entry name" value="MFS general substrate transporter"/>
    <property type="match status" value="1"/>
</dbReference>
<evidence type="ECO:0000259" key="7">
    <source>
        <dbReference type="PROSITE" id="PS50850"/>
    </source>
</evidence>
<evidence type="ECO:0000313" key="8">
    <source>
        <dbReference type="EMBL" id="MDA1387829.1"/>
    </source>
</evidence>
<reference evidence="8" key="1">
    <citation type="submission" date="2022-12" db="EMBL/GenBank/DDBJ databases">
        <title>Gycomyces niveus sp.nov., a novel actinomycete isolated from soil in Shouguang.</title>
        <authorList>
            <person name="Yang X."/>
        </authorList>
    </citation>
    <scope>NUCLEOTIDE SEQUENCE</scope>
    <source>
        <strain evidence="8">DSM 44724</strain>
    </source>
</reference>